<sequence length="143" mass="15762">MTLLIFVSLLHPPIRTIVPSRCTTTTHDVGVSNEIHHFGTGMAPTSHLSHLHSILICKSHHQIGHASKQLTTDNGSNSGSGRNSGSRAATATISATTNNFCARCGSEIPRNWYHMHVYGEYIVIDLLFFPSKGIKKWQQVIKM</sequence>
<dbReference type="GeneID" id="87869519"/>
<evidence type="ECO:0000256" key="2">
    <source>
        <dbReference type="SAM" id="SignalP"/>
    </source>
</evidence>
<evidence type="ECO:0000313" key="4">
    <source>
        <dbReference type="Proteomes" id="UP001285908"/>
    </source>
</evidence>
<keyword evidence="2" id="KW-0732">Signal</keyword>
<protein>
    <recommendedName>
        <fullName evidence="5">CENP-V/GFA domain-containing protein</fullName>
    </recommendedName>
</protein>
<feature type="region of interest" description="Disordered" evidence="1">
    <location>
        <begin position="68"/>
        <end position="89"/>
    </location>
</feature>
<accession>A0AAJ0MSD4</accession>
<name>A0AAJ0MSD4_9PEZI</name>
<evidence type="ECO:0000256" key="1">
    <source>
        <dbReference type="SAM" id="MobiDB-lite"/>
    </source>
</evidence>
<proteinExistence type="predicted"/>
<keyword evidence="4" id="KW-1185">Reference proteome</keyword>
<dbReference type="AlphaFoldDB" id="A0AAJ0MSD4"/>
<gene>
    <name evidence="3" type="ORF">B0T23DRAFT_113102</name>
</gene>
<feature type="chain" id="PRO_5042459937" description="CENP-V/GFA domain-containing protein" evidence="2">
    <location>
        <begin position="17"/>
        <end position="143"/>
    </location>
</feature>
<dbReference type="EMBL" id="JAULSX010000003">
    <property type="protein sequence ID" value="KAK3494608.1"/>
    <property type="molecule type" value="Genomic_DNA"/>
</dbReference>
<organism evidence="3 4">
    <name type="scientific">Neurospora hispaniola</name>
    <dbReference type="NCBI Taxonomy" id="588809"/>
    <lineage>
        <taxon>Eukaryota</taxon>
        <taxon>Fungi</taxon>
        <taxon>Dikarya</taxon>
        <taxon>Ascomycota</taxon>
        <taxon>Pezizomycotina</taxon>
        <taxon>Sordariomycetes</taxon>
        <taxon>Sordariomycetidae</taxon>
        <taxon>Sordariales</taxon>
        <taxon>Sordariaceae</taxon>
        <taxon>Neurospora</taxon>
    </lineage>
</organism>
<evidence type="ECO:0000313" key="3">
    <source>
        <dbReference type="EMBL" id="KAK3494608.1"/>
    </source>
</evidence>
<feature type="signal peptide" evidence="2">
    <location>
        <begin position="1"/>
        <end position="16"/>
    </location>
</feature>
<dbReference type="Proteomes" id="UP001285908">
    <property type="component" value="Unassembled WGS sequence"/>
</dbReference>
<evidence type="ECO:0008006" key="5">
    <source>
        <dbReference type="Google" id="ProtNLM"/>
    </source>
</evidence>
<feature type="compositionally biased region" description="Low complexity" evidence="1">
    <location>
        <begin position="74"/>
        <end position="89"/>
    </location>
</feature>
<dbReference type="RefSeq" id="XP_062694037.1">
    <property type="nucleotide sequence ID" value="XM_062831897.1"/>
</dbReference>
<reference evidence="3 4" key="1">
    <citation type="journal article" date="2023" name="Mol. Phylogenet. Evol.">
        <title>Genome-scale phylogeny and comparative genomics of the fungal order Sordariales.</title>
        <authorList>
            <person name="Hensen N."/>
            <person name="Bonometti L."/>
            <person name="Westerberg I."/>
            <person name="Brannstrom I.O."/>
            <person name="Guillou S."/>
            <person name="Cros-Aarteil S."/>
            <person name="Calhoun S."/>
            <person name="Haridas S."/>
            <person name="Kuo A."/>
            <person name="Mondo S."/>
            <person name="Pangilinan J."/>
            <person name="Riley R."/>
            <person name="LaButti K."/>
            <person name="Andreopoulos B."/>
            <person name="Lipzen A."/>
            <person name="Chen C."/>
            <person name="Yan M."/>
            <person name="Daum C."/>
            <person name="Ng V."/>
            <person name="Clum A."/>
            <person name="Steindorff A."/>
            <person name="Ohm R.A."/>
            <person name="Martin F."/>
            <person name="Silar P."/>
            <person name="Natvig D.O."/>
            <person name="Lalanne C."/>
            <person name="Gautier V."/>
            <person name="Ament-Velasquez S.L."/>
            <person name="Kruys A."/>
            <person name="Hutchinson M.I."/>
            <person name="Powell A.J."/>
            <person name="Barry K."/>
            <person name="Miller A.N."/>
            <person name="Grigoriev I.V."/>
            <person name="Debuchy R."/>
            <person name="Gladieux P."/>
            <person name="Hiltunen Thoren M."/>
            <person name="Johannesson H."/>
        </authorList>
    </citation>
    <scope>NUCLEOTIDE SEQUENCE [LARGE SCALE GENOMIC DNA]</scope>
    <source>
        <strain evidence="3 4">FGSC 10403</strain>
    </source>
</reference>
<comment type="caution">
    <text evidence="3">The sequence shown here is derived from an EMBL/GenBank/DDBJ whole genome shotgun (WGS) entry which is preliminary data.</text>
</comment>